<dbReference type="CDD" id="cd06579">
    <property type="entry name" value="TM_PBP1_transp_AraH_like"/>
    <property type="match status" value="1"/>
</dbReference>
<dbReference type="PANTHER" id="PTHR32196">
    <property type="entry name" value="ABC TRANSPORTER PERMEASE PROTEIN YPHD-RELATED-RELATED"/>
    <property type="match status" value="1"/>
</dbReference>
<dbReference type="RefSeq" id="WP_203918845.1">
    <property type="nucleotide sequence ID" value="NZ_BONZ01000031.1"/>
</dbReference>
<feature type="transmembrane region" description="Helical" evidence="10">
    <location>
        <begin position="69"/>
        <end position="88"/>
    </location>
</feature>
<evidence type="ECO:0000256" key="1">
    <source>
        <dbReference type="ARBA" id="ARBA00004651"/>
    </source>
</evidence>
<reference evidence="11" key="1">
    <citation type="submission" date="2021-01" db="EMBL/GenBank/DDBJ databases">
        <title>Whole genome shotgun sequence of Rugosimonospora africana NBRC 104875.</title>
        <authorList>
            <person name="Komaki H."/>
            <person name="Tamura T."/>
        </authorList>
    </citation>
    <scope>NUCLEOTIDE SEQUENCE</scope>
    <source>
        <strain evidence="11">NBRC 104875</strain>
    </source>
</reference>
<feature type="transmembrane region" description="Helical" evidence="10">
    <location>
        <begin position="237"/>
        <end position="260"/>
    </location>
</feature>
<dbReference type="GO" id="GO:0005886">
    <property type="term" value="C:plasma membrane"/>
    <property type="evidence" value="ECO:0007669"/>
    <property type="project" value="UniProtKB-SubCell"/>
</dbReference>
<dbReference type="GO" id="GO:0022857">
    <property type="term" value="F:transmembrane transporter activity"/>
    <property type="evidence" value="ECO:0007669"/>
    <property type="project" value="InterPro"/>
</dbReference>
<name>A0A8J3VQM2_9ACTN</name>
<keyword evidence="5 10" id="KW-0812">Transmembrane</keyword>
<gene>
    <name evidence="11" type="ORF">Raf01_33640</name>
</gene>
<keyword evidence="3" id="KW-1003">Cell membrane</keyword>
<dbReference type="Pfam" id="PF02653">
    <property type="entry name" value="BPD_transp_2"/>
    <property type="match status" value="1"/>
</dbReference>
<keyword evidence="2" id="KW-0813">Transport</keyword>
<dbReference type="Proteomes" id="UP000642748">
    <property type="component" value="Unassembled WGS sequence"/>
</dbReference>
<evidence type="ECO:0000256" key="3">
    <source>
        <dbReference type="ARBA" id="ARBA00022475"/>
    </source>
</evidence>
<evidence type="ECO:0000256" key="5">
    <source>
        <dbReference type="ARBA" id="ARBA00022692"/>
    </source>
</evidence>
<evidence type="ECO:0000256" key="2">
    <source>
        <dbReference type="ARBA" id="ARBA00022448"/>
    </source>
</evidence>
<evidence type="ECO:0000256" key="6">
    <source>
        <dbReference type="ARBA" id="ARBA00022989"/>
    </source>
</evidence>
<accession>A0A8J3VQM2</accession>
<keyword evidence="7 10" id="KW-0472">Membrane</keyword>
<feature type="transmembrane region" description="Helical" evidence="10">
    <location>
        <begin position="40"/>
        <end position="57"/>
    </location>
</feature>
<keyword evidence="6 10" id="KW-1133">Transmembrane helix</keyword>
<feature type="region of interest" description="Disordered" evidence="9">
    <location>
        <begin position="1"/>
        <end position="21"/>
    </location>
</feature>
<evidence type="ECO:0000256" key="8">
    <source>
        <dbReference type="ARBA" id="ARBA00039381"/>
    </source>
</evidence>
<evidence type="ECO:0000256" key="7">
    <source>
        <dbReference type="ARBA" id="ARBA00023136"/>
    </source>
</evidence>
<proteinExistence type="predicted"/>
<evidence type="ECO:0000256" key="9">
    <source>
        <dbReference type="SAM" id="MobiDB-lite"/>
    </source>
</evidence>
<feature type="transmembrane region" description="Helical" evidence="10">
    <location>
        <begin position="144"/>
        <end position="164"/>
    </location>
</feature>
<sequence length="345" mass="35783">MTATQPPSIADHEPAAGSRATGQAPVHRGILSRALLRQEFTLILVIVVIGLAAFTRNHAFLSGDNVLELFRSSVIYFVMACGAALLTIGGGLDFSVGGVFTLGALSTSLLLVRNVPWPLAVLFGVVVGALVGIVNHLIITYWHVPPIIATLGTFFVLLGLDTQVSQGDDVLPLPDAFTKLGQGDVLGIPDVILYAVVVGVVCWFILEHTRFGVNVRALGGNRQAAIQNGLRVVRLDLALYAIAGATGALAGIIYTARVGAGQVQAGGATTTLNVVTAVLIGGVSLFGGLGSITGVAFGALLLSTVDNALVVAHVPPDDNNIIVGAILVGAVGIDHLRRKRLYRRG</sequence>
<comment type="caution">
    <text evidence="11">The sequence shown here is derived from an EMBL/GenBank/DDBJ whole genome shotgun (WGS) entry which is preliminary data.</text>
</comment>
<dbReference type="AlphaFoldDB" id="A0A8J3VQM2"/>
<keyword evidence="4" id="KW-0997">Cell inner membrane</keyword>
<feature type="transmembrane region" description="Helical" evidence="10">
    <location>
        <begin position="272"/>
        <end position="300"/>
    </location>
</feature>
<dbReference type="InterPro" id="IPR001851">
    <property type="entry name" value="ABC_transp_permease"/>
</dbReference>
<evidence type="ECO:0000256" key="4">
    <source>
        <dbReference type="ARBA" id="ARBA00022519"/>
    </source>
</evidence>
<evidence type="ECO:0000313" key="12">
    <source>
        <dbReference type="Proteomes" id="UP000642748"/>
    </source>
</evidence>
<dbReference type="PANTHER" id="PTHR32196:SF71">
    <property type="entry name" value="AUTOINDUCER 2 IMPORT SYSTEM PERMEASE PROTEIN LSRD"/>
    <property type="match status" value="1"/>
</dbReference>
<organism evidence="11 12">
    <name type="scientific">Rugosimonospora africana</name>
    <dbReference type="NCBI Taxonomy" id="556532"/>
    <lineage>
        <taxon>Bacteria</taxon>
        <taxon>Bacillati</taxon>
        <taxon>Actinomycetota</taxon>
        <taxon>Actinomycetes</taxon>
        <taxon>Micromonosporales</taxon>
        <taxon>Micromonosporaceae</taxon>
        <taxon>Rugosimonospora</taxon>
    </lineage>
</organism>
<feature type="transmembrane region" description="Helical" evidence="10">
    <location>
        <begin position="119"/>
        <end position="138"/>
    </location>
</feature>
<comment type="subcellular location">
    <subcellularLocation>
        <location evidence="1">Cell membrane</location>
        <topology evidence="1">Multi-pass membrane protein</topology>
    </subcellularLocation>
</comment>
<dbReference type="EMBL" id="BONZ01000031">
    <property type="protein sequence ID" value="GIH15192.1"/>
    <property type="molecule type" value="Genomic_DNA"/>
</dbReference>
<protein>
    <recommendedName>
        <fullName evidence="8">Autoinducer 2 import system permease protein LsrD</fullName>
    </recommendedName>
</protein>
<evidence type="ECO:0000313" key="11">
    <source>
        <dbReference type="EMBL" id="GIH15192.1"/>
    </source>
</evidence>
<keyword evidence="12" id="KW-1185">Reference proteome</keyword>
<evidence type="ECO:0000256" key="10">
    <source>
        <dbReference type="SAM" id="Phobius"/>
    </source>
</evidence>
<feature type="transmembrane region" description="Helical" evidence="10">
    <location>
        <begin position="185"/>
        <end position="206"/>
    </location>
</feature>